<name>A0AC34GIS3_9BILA</name>
<accession>A0AC34GIS3</accession>
<protein>
    <submittedName>
        <fullName evidence="2">Uncharacterized protein</fullName>
    </submittedName>
</protein>
<sequence>MPNIVVIGNENEIEKLKFLNDPNGDDHFSSSIGVAGLLNTDKTNLITVVMENLELFHKHNRALQKQFDKLNNPEVSTGGAGEDLEPKPYEPIQPIPNSNHGVTLIPLDSRRFDLDIIQRIQHGTTVIHYDPLSGRSVLCRLMLDSSCSTLSWHKIYYGGTKDGKDKENSTGVITSVNMQNLQLPDGSRIAQSPYTTLRPMGAAMTGLEEGFMRTSFIKAIESVDPYDVDIE</sequence>
<evidence type="ECO:0000313" key="1">
    <source>
        <dbReference type="Proteomes" id="UP000887579"/>
    </source>
</evidence>
<dbReference type="Proteomes" id="UP000887579">
    <property type="component" value="Unplaced"/>
</dbReference>
<reference evidence="2" key="1">
    <citation type="submission" date="2022-11" db="UniProtKB">
        <authorList>
            <consortium name="WormBaseParasite"/>
        </authorList>
    </citation>
    <scope>IDENTIFICATION</scope>
</reference>
<dbReference type="WBParaSite" id="ES5_v2.g29516.t1">
    <property type="protein sequence ID" value="ES5_v2.g29516.t1"/>
    <property type="gene ID" value="ES5_v2.g29516"/>
</dbReference>
<organism evidence="1 2">
    <name type="scientific">Panagrolaimus sp. ES5</name>
    <dbReference type="NCBI Taxonomy" id="591445"/>
    <lineage>
        <taxon>Eukaryota</taxon>
        <taxon>Metazoa</taxon>
        <taxon>Ecdysozoa</taxon>
        <taxon>Nematoda</taxon>
        <taxon>Chromadorea</taxon>
        <taxon>Rhabditida</taxon>
        <taxon>Tylenchina</taxon>
        <taxon>Panagrolaimomorpha</taxon>
        <taxon>Panagrolaimoidea</taxon>
        <taxon>Panagrolaimidae</taxon>
        <taxon>Panagrolaimus</taxon>
    </lineage>
</organism>
<proteinExistence type="predicted"/>
<evidence type="ECO:0000313" key="2">
    <source>
        <dbReference type="WBParaSite" id="ES5_v2.g29516.t1"/>
    </source>
</evidence>